<comment type="caution">
    <text evidence="2">The sequence shown here is derived from an EMBL/GenBank/DDBJ whole genome shotgun (WGS) entry which is preliminary data.</text>
</comment>
<dbReference type="SUPFAM" id="SSF53474">
    <property type="entry name" value="alpha/beta-Hydrolases"/>
    <property type="match status" value="1"/>
</dbReference>
<keyword evidence="3" id="KW-1185">Reference proteome</keyword>
<evidence type="ECO:0000313" key="3">
    <source>
        <dbReference type="Proteomes" id="UP001501588"/>
    </source>
</evidence>
<feature type="domain" description="Dienelactone hydrolase" evidence="1">
    <location>
        <begin position="9"/>
        <end position="196"/>
    </location>
</feature>
<organism evidence="2 3">
    <name type="scientific">Craurococcus roseus</name>
    <dbReference type="NCBI Taxonomy" id="77585"/>
    <lineage>
        <taxon>Bacteria</taxon>
        <taxon>Pseudomonadati</taxon>
        <taxon>Pseudomonadota</taxon>
        <taxon>Alphaproteobacteria</taxon>
        <taxon>Acetobacterales</taxon>
        <taxon>Acetobacteraceae</taxon>
        <taxon>Craurococcus</taxon>
    </lineage>
</organism>
<reference evidence="2 3" key="1">
    <citation type="journal article" date="2019" name="Int. J. Syst. Evol. Microbiol.">
        <title>The Global Catalogue of Microorganisms (GCM) 10K type strain sequencing project: providing services to taxonomists for standard genome sequencing and annotation.</title>
        <authorList>
            <consortium name="The Broad Institute Genomics Platform"/>
            <consortium name="The Broad Institute Genome Sequencing Center for Infectious Disease"/>
            <person name="Wu L."/>
            <person name="Ma J."/>
        </authorList>
    </citation>
    <scope>NUCLEOTIDE SEQUENCE [LARGE SCALE GENOMIC DNA]</scope>
    <source>
        <strain evidence="2 3">JCM 9933</strain>
    </source>
</reference>
<evidence type="ECO:0000313" key="2">
    <source>
        <dbReference type="EMBL" id="GAA0570478.1"/>
    </source>
</evidence>
<dbReference type="InterPro" id="IPR029058">
    <property type="entry name" value="AB_hydrolase_fold"/>
</dbReference>
<sequence length="217" mass="21944">MAAGTETLAYVFRPGTAPRAPALLALHGTGGDELDMLPLASAVAPGTPVLSPRGAVREGAANRWFRRFAEGVFDLDDLRRRAADLSAWIAAARQEHRDALAGRPLVAIGYSNGANIAAAMLLAGHGGAVDAAILLRAQHTLDAAAGLDLLGLPVLLASGVTDPVVPAPEAARLAATLKAAGAAVTHETIPAGHGLDTRDVALAKRFLEGLAAAAAPG</sequence>
<dbReference type="Proteomes" id="UP001501588">
    <property type="component" value="Unassembled WGS sequence"/>
</dbReference>
<dbReference type="RefSeq" id="WP_343893695.1">
    <property type="nucleotide sequence ID" value="NZ_BAAAFZ010000008.1"/>
</dbReference>
<name>A0ABN1ENL5_9PROT</name>
<dbReference type="InterPro" id="IPR002925">
    <property type="entry name" value="Dienelactn_hydro"/>
</dbReference>
<dbReference type="GO" id="GO:0016787">
    <property type="term" value="F:hydrolase activity"/>
    <property type="evidence" value="ECO:0007669"/>
    <property type="project" value="UniProtKB-KW"/>
</dbReference>
<proteinExistence type="predicted"/>
<dbReference type="Pfam" id="PF01738">
    <property type="entry name" value="DLH"/>
    <property type="match status" value="1"/>
</dbReference>
<protein>
    <submittedName>
        <fullName evidence="2">Alpha/beta hydrolase</fullName>
    </submittedName>
</protein>
<gene>
    <name evidence="2" type="ORF">GCM10009416_06270</name>
</gene>
<keyword evidence="2" id="KW-0378">Hydrolase</keyword>
<dbReference type="Gene3D" id="3.40.50.1820">
    <property type="entry name" value="alpha/beta hydrolase"/>
    <property type="match status" value="1"/>
</dbReference>
<accession>A0ABN1ENL5</accession>
<dbReference type="EMBL" id="BAAAFZ010000008">
    <property type="protein sequence ID" value="GAA0570478.1"/>
    <property type="molecule type" value="Genomic_DNA"/>
</dbReference>
<evidence type="ECO:0000259" key="1">
    <source>
        <dbReference type="Pfam" id="PF01738"/>
    </source>
</evidence>